<keyword evidence="1" id="KW-0812">Transmembrane</keyword>
<dbReference type="EMBL" id="CAJEWN010001013">
    <property type="protein sequence ID" value="CAD2193219.1"/>
    <property type="molecule type" value="Genomic_DNA"/>
</dbReference>
<protein>
    <submittedName>
        <fullName evidence="2">Uncharacterized protein</fullName>
    </submittedName>
</protein>
<dbReference type="Proteomes" id="UP000580250">
    <property type="component" value="Unassembled WGS sequence"/>
</dbReference>
<accession>A0A6V7X1U4</accession>
<evidence type="ECO:0000313" key="2">
    <source>
        <dbReference type="EMBL" id="CAD2193219.1"/>
    </source>
</evidence>
<evidence type="ECO:0000256" key="1">
    <source>
        <dbReference type="SAM" id="Phobius"/>
    </source>
</evidence>
<organism evidence="2 3">
    <name type="scientific">Meloidogyne enterolobii</name>
    <name type="common">Root-knot nematode worm</name>
    <name type="synonym">Meloidogyne mayaguensis</name>
    <dbReference type="NCBI Taxonomy" id="390850"/>
    <lineage>
        <taxon>Eukaryota</taxon>
        <taxon>Metazoa</taxon>
        <taxon>Ecdysozoa</taxon>
        <taxon>Nematoda</taxon>
        <taxon>Chromadorea</taxon>
        <taxon>Rhabditida</taxon>
        <taxon>Tylenchina</taxon>
        <taxon>Tylenchomorpha</taxon>
        <taxon>Tylenchoidea</taxon>
        <taxon>Meloidogynidae</taxon>
        <taxon>Meloidogyninae</taxon>
        <taxon>Meloidogyne</taxon>
    </lineage>
</organism>
<feature type="transmembrane region" description="Helical" evidence="1">
    <location>
        <begin position="26"/>
        <end position="47"/>
    </location>
</feature>
<gene>
    <name evidence="2" type="ORF">MENT_LOCUS46154</name>
</gene>
<evidence type="ECO:0000313" key="3">
    <source>
        <dbReference type="Proteomes" id="UP000580250"/>
    </source>
</evidence>
<keyword evidence="1" id="KW-0472">Membrane</keyword>
<sequence>MTIRVIIRAYTVFYSKIFFFSNKFNVFRLFGIKYWIRLFGFNLFVFGKRLELQSTTKPSGLQLLFLF</sequence>
<keyword evidence="1" id="KW-1133">Transmembrane helix</keyword>
<name>A0A6V7X1U4_MELEN</name>
<reference evidence="2 3" key="1">
    <citation type="submission" date="2020-08" db="EMBL/GenBank/DDBJ databases">
        <authorList>
            <person name="Koutsovoulos G."/>
            <person name="Danchin GJ E."/>
        </authorList>
    </citation>
    <scope>NUCLEOTIDE SEQUENCE [LARGE SCALE GENOMIC DNA]</scope>
</reference>
<dbReference type="AlphaFoldDB" id="A0A6V7X1U4"/>
<proteinExistence type="predicted"/>
<comment type="caution">
    <text evidence="2">The sequence shown here is derived from an EMBL/GenBank/DDBJ whole genome shotgun (WGS) entry which is preliminary data.</text>
</comment>